<protein>
    <submittedName>
        <fullName evidence="3">Distal tail protein</fullName>
    </submittedName>
</protein>
<sequence>METYKTGTVNTIINENGVDLGSINVNLYTMDNKTSVIDIHIKKKNIINENQEYISVNFNQTKFEPVLHVFAQDGSIFTNEPLEIVKAEEGFVRYIIPEYITKHVGQMQCKLFLENPENNDSTHVANFYFTVNDSGITKSVGKEIRVELLDDIVEKVMKDNVDIFKGPKGDTGEQGPAGQDGKDGKNGINGIDGVNGNPGPQGPPGRDGKDGVDGQDGSDGKSFDFESLTEEQKAEITPKLPDFSNWQQYRFTENDGSRKWLGTLSQPIETLEPGLYECSIPSDYKSVNAPADPNGAGYIAEINVTKGQSGRKHIILIHNYQNNIWSKTVHTDNNDRGWVSLNSSNGNNQKYKLTEDNGKSLTVDLNNDIKKLQYLEPGMYYLTNVPKLPTGVNNEGNAISVYKNEKSFTPKRQILYMPFDTGDIYIANNYMNFTGWKKVGVAIEDTGWVPLPLLNGAEAYAYSDSFLPVSYRVRKTGDNKTVQIIGNIKKLYTGSVFAQLPLNITPTKNIEFKLNQRIGTSNAVAYLASDGTMKVVGSVEADSTYMINLTYMV</sequence>
<dbReference type="EMBL" id="OQ890320">
    <property type="protein sequence ID" value="WLJ25968.1"/>
    <property type="molecule type" value="Genomic_DNA"/>
</dbReference>
<feature type="compositionally biased region" description="Basic and acidic residues" evidence="1">
    <location>
        <begin position="206"/>
        <end position="236"/>
    </location>
</feature>
<accession>A0AA49X2P4</accession>
<evidence type="ECO:0000259" key="2">
    <source>
        <dbReference type="Pfam" id="PF10651"/>
    </source>
</evidence>
<name>A0AA49X2P4_9VIRU</name>
<dbReference type="Pfam" id="PF01391">
    <property type="entry name" value="Collagen"/>
    <property type="match status" value="1"/>
</dbReference>
<feature type="compositionally biased region" description="Low complexity" evidence="1">
    <location>
        <begin position="186"/>
        <end position="198"/>
    </location>
</feature>
<evidence type="ECO:0000313" key="3">
    <source>
        <dbReference type="EMBL" id="WLJ25968.1"/>
    </source>
</evidence>
<proteinExistence type="predicted"/>
<dbReference type="InterPro" id="IPR018913">
    <property type="entry name" value="BppU_N"/>
</dbReference>
<feature type="domain" description="BppU N-terminal" evidence="2">
    <location>
        <begin position="9"/>
        <end position="157"/>
    </location>
</feature>
<dbReference type="Gene3D" id="2.60.40.3350">
    <property type="match status" value="1"/>
</dbReference>
<dbReference type="InterPro" id="IPR008160">
    <property type="entry name" value="Collagen"/>
</dbReference>
<dbReference type="PANTHER" id="PTHR24637:SF236">
    <property type="entry name" value="NEMATODE CUTICLE COLLAGEN N-TERMINAL DOMAIN-CONTAINING PROTEIN"/>
    <property type="match status" value="1"/>
</dbReference>
<dbReference type="PANTHER" id="PTHR24637">
    <property type="entry name" value="COLLAGEN"/>
    <property type="match status" value="1"/>
</dbReference>
<dbReference type="Pfam" id="PF10651">
    <property type="entry name" value="BppU_N"/>
    <property type="match status" value="1"/>
</dbReference>
<reference evidence="3" key="1">
    <citation type="submission" date="2023-04" db="EMBL/GenBank/DDBJ databases">
        <title>The human skin virome in hidradenitis suppurativa patients.</title>
        <authorList>
            <person name="Jansen D."/>
        </authorList>
    </citation>
    <scope>NUCLEOTIDE SEQUENCE</scope>
    <source>
        <strain evidence="3">VC3_JansenPhageK</strain>
    </source>
</reference>
<dbReference type="Gene3D" id="1.20.5.320">
    <property type="entry name" value="6-Phosphogluconate Dehydrogenase, domain 3"/>
    <property type="match status" value="1"/>
</dbReference>
<organism evidence="3">
    <name type="scientific">Staphylococcus phage HS14</name>
    <dbReference type="NCBI Taxonomy" id="3056404"/>
    <lineage>
        <taxon>Viruses</taxon>
    </lineage>
</organism>
<feature type="region of interest" description="Disordered" evidence="1">
    <location>
        <begin position="163"/>
        <end position="240"/>
    </location>
</feature>
<evidence type="ECO:0000256" key="1">
    <source>
        <dbReference type="SAM" id="MobiDB-lite"/>
    </source>
</evidence>